<feature type="region of interest" description="Disordered" evidence="7">
    <location>
        <begin position="1"/>
        <end position="23"/>
    </location>
</feature>
<comment type="caution">
    <text evidence="11">The sequence shown here is derived from an EMBL/GenBank/DDBJ whole genome shotgun (WGS) entry which is preliminary data.</text>
</comment>
<reference evidence="11" key="2">
    <citation type="submission" date="2020-11" db="EMBL/GenBank/DDBJ databases">
        <authorList>
            <person name="McCartney M.A."/>
            <person name="Auch B."/>
            <person name="Kono T."/>
            <person name="Mallez S."/>
            <person name="Becker A."/>
            <person name="Gohl D.M."/>
            <person name="Silverstein K.A.T."/>
            <person name="Koren S."/>
            <person name="Bechman K.B."/>
            <person name="Herman A."/>
            <person name="Abrahante J.E."/>
            <person name="Garbe J."/>
        </authorList>
    </citation>
    <scope>NUCLEOTIDE SEQUENCE</scope>
    <source>
        <strain evidence="11">Duluth1</strain>
        <tissue evidence="11">Whole animal</tissue>
    </source>
</reference>
<dbReference type="Pfam" id="PF01431">
    <property type="entry name" value="Peptidase_M13"/>
    <property type="match status" value="1"/>
</dbReference>
<dbReference type="Gene3D" id="3.40.390.10">
    <property type="entry name" value="Collagenase (Catalytic Domain)"/>
    <property type="match status" value="1"/>
</dbReference>
<dbReference type="GO" id="GO:0004222">
    <property type="term" value="F:metalloendopeptidase activity"/>
    <property type="evidence" value="ECO:0007669"/>
    <property type="project" value="InterPro"/>
</dbReference>
<keyword evidence="12" id="KW-1185">Reference proteome</keyword>
<dbReference type="InterPro" id="IPR008753">
    <property type="entry name" value="Peptidase_M13_N"/>
</dbReference>
<keyword evidence="8" id="KW-0812">Transmembrane</keyword>
<dbReference type="Pfam" id="PF05649">
    <property type="entry name" value="Peptidase_M13_N"/>
    <property type="match status" value="1"/>
</dbReference>
<keyword evidence="8" id="KW-0472">Membrane</keyword>
<evidence type="ECO:0000313" key="12">
    <source>
        <dbReference type="Proteomes" id="UP000828390"/>
    </source>
</evidence>
<dbReference type="PROSITE" id="PS51885">
    <property type="entry name" value="NEPRILYSIN"/>
    <property type="match status" value="1"/>
</dbReference>
<keyword evidence="2" id="KW-0645">Protease</keyword>
<dbReference type="PANTHER" id="PTHR11733:SF240">
    <property type="entry name" value="GH14155P-RELATED"/>
    <property type="match status" value="1"/>
</dbReference>
<keyword evidence="4" id="KW-0378">Hydrolase</keyword>
<dbReference type="CDD" id="cd08662">
    <property type="entry name" value="M13"/>
    <property type="match status" value="1"/>
</dbReference>
<evidence type="ECO:0000259" key="10">
    <source>
        <dbReference type="Pfam" id="PF05649"/>
    </source>
</evidence>
<dbReference type="GO" id="GO:0046872">
    <property type="term" value="F:metal ion binding"/>
    <property type="evidence" value="ECO:0007669"/>
    <property type="project" value="UniProtKB-KW"/>
</dbReference>
<dbReference type="GO" id="GO:0005886">
    <property type="term" value="C:plasma membrane"/>
    <property type="evidence" value="ECO:0007669"/>
    <property type="project" value="TreeGrafter"/>
</dbReference>
<feature type="domain" description="Peptidase M13 C-terminal" evidence="9">
    <location>
        <begin position="578"/>
        <end position="749"/>
    </location>
</feature>
<evidence type="ECO:0000256" key="2">
    <source>
        <dbReference type="ARBA" id="ARBA00022670"/>
    </source>
</evidence>
<evidence type="ECO:0000259" key="9">
    <source>
        <dbReference type="Pfam" id="PF01431"/>
    </source>
</evidence>
<feature type="transmembrane region" description="Helical" evidence="8">
    <location>
        <begin position="67"/>
        <end position="88"/>
    </location>
</feature>
<evidence type="ECO:0000256" key="5">
    <source>
        <dbReference type="ARBA" id="ARBA00022833"/>
    </source>
</evidence>
<organism evidence="11 12">
    <name type="scientific">Dreissena polymorpha</name>
    <name type="common">Zebra mussel</name>
    <name type="synonym">Mytilus polymorpha</name>
    <dbReference type="NCBI Taxonomy" id="45954"/>
    <lineage>
        <taxon>Eukaryota</taxon>
        <taxon>Metazoa</taxon>
        <taxon>Spiralia</taxon>
        <taxon>Lophotrochozoa</taxon>
        <taxon>Mollusca</taxon>
        <taxon>Bivalvia</taxon>
        <taxon>Autobranchia</taxon>
        <taxon>Heteroconchia</taxon>
        <taxon>Euheterodonta</taxon>
        <taxon>Imparidentia</taxon>
        <taxon>Neoheterodontei</taxon>
        <taxon>Myida</taxon>
        <taxon>Dreissenoidea</taxon>
        <taxon>Dreissenidae</taxon>
        <taxon>Dreissena</taxon>
    </lineage>
</organism>
<comment type="cofactor">
    <cofactor evidence="1">
        <name>Zn(2+)</name>
        <dbReference type="ChEBI" id="CHEBI:29105"/>
    </cofactor>
</comment>
<sequence>MSEKTQLKNTISESERNNDIERKARNRMVSEGYKYSVLKDKENGVLIDPLEERCEEAERKRWQKIKALLALAVILIAGLVIVVLVQHFRGGCPNCGQCTTQECVMGAAYILNKMDASVDPCTDFYLFSCGNWIKKTPFPPSKTKYGSFGIIADEILDIMHKIMNSGEVLYKGENSSAIHKTFQYYAMCMNEVQIQKDGVIPALKLIKSLGSWTLTSDPNSGQFDPSVWTVQNALTQAHKQQFSALFDMSVGTDEKNNSKYIIKFEQAGLTLNDRKEYFSDHSNYKALKEAFLEFAKEIVRLLGGEEAGRKDKVASLYDFEQKLANIHMSKESLIDPVKNYHNMTLQEFQSTFLGDWLDLKAYVTALFSDVSMTVPMDTVVIVYTPDYFKKLQQVIKDTNKETLANYVVWQSVQQMIGYLGKEFETAALILDKVETGVKEYPTRWKRCLTKDTATLGFALGAMYIQDNFANSSKKEVKELLEEIRAAFISNLDDISWMDASTRDYAKVKAAAVTKMLGYPDYIADRKKLDQHYENLTLVPGKFFETRLSVLVYGRQKNLRHLGTQPDRAEWLMVPEEVNGYYSPDFNHIVFPAGILRPPLYNPTSPKSFNFGSFGTICGHELTHGFDNKGRNFDKSGNMASWWTESSTAQFTNYKQCFIDYYSNFTVDGTHLNGETTQGENIADNGGMKMAYLAWKKWESKNHGRDSFTLPGVAYTPDQLFFIGMAQLWCSHYTPEYMQQSILRDVALHSKVQSTWHHAKLKVLCQGISMSKRISDEP</sequence>
<evidence type="ECO:0000256" key="6">
    <source>
        <dbReference type="ARBA" id="ARBA00023049"/>
    </source>
</evidence>
<dbReference type="PANTHER" id="PTHR11733">
    <property type="entry name" value="ZINC METALLOPROTEASE FAMILY M13 NEPRILYSIN-RELATED"/>
    <property type="match status" value="1"/>
</dbReference>
<evidence type="ECO:0000256" key="8">
    <source>
        <dbReference type="SAM" id="Phobius"/>
    </source>
</evidence>
<dbReference type="SUPFAM" id="SSF55486">
    <property type="entry name" value="Metalloproteases ('zincins'), catalytic domain"/>
    <property type="match status" value="1"/>
</dbReference>
<dbReference type="PRINTS" id="PR00786">
    <property type="entry name" value="NEPRILYSIN"/>
</dbReference>
<name>A0A9D4I7P9_DREPO</name>
<dbReference type="Proteomes" id="UP000828390">
    <property type="component" value="Unassembled WGS sequence"/>
</dbReference>
<evidence type="ECO:0000256" key="7">
    <source>
        <dbReference type="SAM" id="MobiDB-lite"/>
    </source>
</evidence>
<feature type="compositionally biased region" description="Basic and acidic residues" evidence="7">
    <location>
        <begin position="13"/>
        <end position="23"/>
    </location>
</feature>
<evidence type="ECO:0000256" key="1">
    <source>
        <dbReference type="ARBA" id="ARBA00001947"/>
    </source>
</evidence>
<protein>
    <recommendedName>
        <fullName evidence="13">Endothelin-converting enzyme 1</fullName>
    </recommendedName>
</protein>
<accession>A0A9D4I7P9</accession>
<proteinExistence type="predicted"/>
<keyword evidence="3" id="KW-0479">Metal-binding</keyword>
<dbReference type="GO" id="GO:0016485">
    <property type="term" value="P:protein processing"/>
    <property type="evidence" value="ECO:0007669"/>
    <property type="project" value="TreeGrafter"/>
</dbReference>
<keyword evidence="8" id="KW-1133">Transmembrane helix</keyword>
<reference evidence="11" key="1">
    <citation type="journal article" date="2019" name="bioRxiv">
        <title>The Genome of the Zebra Mussel, Dreissena polymorpha: A Resource for Invasive Species Research.</title>
        <authorList>
            <person name="McCartney M.A."/>
            <person name="Auch B."/>
            <person name="Kono T."/>
            <person name="Mallez S."/>
            <person name="Zhang Y."/>
            <person name="Obille A."/>
            <person name="Becker A."/>
            <person name="Abrahante J.E."/>
            <person name="Garbe J."/>
            <person name="Badalamenti J.P."/>
            <person name="Herman A."/>
            <person name="Mangelson H."/>
            <person name="Liachko I."/>
            <person name="Sullivan S."/>
            <person name="Sone E.D."/>
            <person name="Koren S."/>
            <person name="Silverstein K.A.T."/>
            <person name="Beckman K.B."/>
            <person name="Gohl D.M."/>
        </authorList>
    </citation>
    <scope>NUCLEOTIDE SEQUENCE</scope>
    <source>
        <strain evidence="11">Duluth1</strain>
        <tissue evidence="11">Whole animal</tissue>
    </source>
</reference>
<dbReference type="InterPro" id="IPR042089">
    <property type="entry name" value="Peptidase_M13_dom_2"/>
</dbReference>
<dbReference type="InterPro" id="IPR024079">
    <property type="entry name" value="MetalloPept_cat_dom_sf"/>
</dbReference>
<dbReference type="InterPro" id="IPR000718">
    <property type="entry name" value="Peptidase_M13"/>
</dbReference>
<gene>
    <name evidence="11" type="ORF">DPMN_184252</name>
</gene>
<dbReference type="EMBL" id="JAIWYP010000010">
    <property type="protein sequence ID" value="KAH3749742.1"/>
    <property type="molecule type" value="Genomic_DNA"/>
</dbReference>
<keyword evidence="5" id="KW-0862">Zinc</keyword>
<evidence type="ECO:0000256" key="3">
    <source>
        <dbReference type="ARBA" id="ARBA00022723"/>
    </source>
</evidence>
<dbReference type="Gene3D" id="1.10.1380.10">
    <property type="entry name" value="Neutral endopeptidase , domain2"/>
    <property type="match status" value="1"/>
</dbReference>
<evidence type="ECO:0000313" key="11">
    <source>
        <dbReference type="EMBL" id="KAH3749742.1"/>
    </source>
</evidence>
<evidence type="ECO:0000256" key="4">
    <source>
        <dbReference type="ARBA" id="ARBA00022801"/>
    </source>
</evidence>
<feature type="domain" description="Peptidase M13 N-terminal" evidence="10">
    <location>
        <begin position="120"/>
        <end position="519"/>
    </location>
</feature>
<dbReference type="AlphaFoldDB" id="A0A9D4I7P9"/>
<dbReference type="InterPro" id="IPR018497">
    <property type="entry name" value="Peptidase_M13_C"/>
</dbReference>
<keyword evidence="6" id="KW-0482">Metalloprotease</keyword>
<evidence type="ECO:0008006" key="13">
    <source>
        <dbReference type="Google" id="ProtNLM"/>
    </source>
</evidence>